<organism evidence="3">
    <name type="scientific">Thermodesulfatator atlanticus</name>
    <dbReference type="NCBI Taxonomy" id="501497"/>
    <lineage>
        <taxon>Bacteria</taxon>
        <taxon>Pseudomonadati</taxon>
        <taxon>Thermodesulfobacteriota</taxon>
        <taxon>Thermodesulfobacteria</taxon>
        <taxon>Thermodesulfobacteriales</taxon>
        <taxon>Thermodesulfatatoraceae</taxon>
        <taxon>Thermodesulfatator</taxon>
    </lineage>
</organism>
<evidence type="ECO:0000256" key="1">
    <source>
        <dbReference type="SAM" id="MobiDB-lite"/>
    </source>
</evidence>
<protein>
    <submittedName>
        <fullName evidence="3">Uncharacterized protein</fullName>
    </submittedName>
</protein>
<evidence type="ECO:0000256" key="2">
    <source>
        <dbReference type="SAM" id="Phobius"/>
    </source>
</evidence>
<proteinExistence type="predicted"/>
<reference evidence="3" key="1">
    <citation type="journal article" date="2020" name="mSystems">
        <title>Genome- and Community-Level Interaction Insights into Carbon Utilization and Element Cycling Functions of Hydrothermarchaeota in Hydrothermal Sediment.</title>
        <authorList>
            <person name="Zhou Z."/>
            <person name="Liu Y."/>
            <person name="Xu W."/>
            <person name="Pan J."/>
            <person name="Luo Z.H."/>
            <person name="Li M."/>
        </authorList>
    </citation>
    <scope>NUCLEOTIDE SEQUENCE [LARGE SCALE GENOMIC DNA]</scope>
    <source>
        <strain evidence="3">HyVt-533</strain>
    </source>
</reference>
<keyword evidence="2" id="KW-0472">Membrane</keyword>
<comment type="caution">
    <text evidence="3">The sequence shown here is derived from an EMBL/GenBank/DDBJ whole genome shotgun (WGS) entry which is preliminary data.</text>
</comment>
<feature type="region of interest" description="Disordered" evidence="1">
    <location>
        <begin position="1"/>
        <end position="125"/>
    </location>
</feature>
<keyword evidence="2" id="KW-1133">Transmembrane helix</keyword>
<feature type="compositionally biased region" description="Acidic residues" evidence="1">
    <location>
        <begin position="52"/>
        <end position="68"/>
    </location>
</feature>
<gene>
    <name evidence="3" type="ORF">ENJ96_04155</name>
</gene>
<dbReference type="EMBL" id="DROK01000125">
    <property type="protein sequence ID" value="HHI97024.1"/>
    <property type="molecule type" value="Genomic_DNA"/>
</dbReference>
<feature type="transmembrane region" description="Helical" evidence="2">
    <location>
        <begin position="130"/>
        <end position="152"/>
    </location>
</feature>
<keyword evidence="2" id="KW-0812">Transmembrane</keyword>
<sequence>MAEEDKKQAAEAQEDPLAGLVEEEEETASASGEPSTEEAESSQAQGSRAQEEESPPAEEEGGPEEEAPKEETTQAEGQDEKFEEDPLASILDEEEGEVEEEPEEEEKEEAEEAEEEETRPQAGDGGRFRILGFVLAAVSLLILAGAGIYTFYHLYRNPLVPSAAQAETPATPAGEKVDEKGPEEAPLVTAPIAVEDRKILFLKDFLIPYRRETGEFVFVKAKVLLYFANSKEWEKAKRNEKLYREEIYRLFKNAPLYVWESKQGTKVIQREVKEYLTKKMIGGVVPVDLEVTGYILK</sequence>
<dbReference type="AlphaFoldDB" id="A0A7V5NZT2"/>
<evidence type="ECO:0000313" key="3">
    <source>
        <dbReference type="EMBL" id="HHI97024.1"/>
    </source>
</evidence>
<name>A0A7V5NZT2_9BACT</name>
<dbReference type="Proteomes" id="UP000886101">
    <property type="component" value="Unassembled WGS sequence"/>
</dbReference>
<feature type="compositionally biased region" description="Acidic residues" evidence="1">
    <location>
        <begin position="81"/>
        <end position="117"/>
    </location>
</feature>
<accession>A0A7V5NZT2</accession>